<evidence type="ECO:0000313" key="4">
    <source>
        <dbReference type="Proteomes" id="UP000265618"/>
    </source>
</evidence>
<dbReference type="EMBL" id="BDIP01003165">
    <property type="protein sequence ID" value="GIQ87352.1"/>
    <property type="molecule type" value="Genomic_DNA"/>
</dbReference>
<keyword evidence="4" id="KW-1185">Reference proteome</keyword>
<feature type="transmembrane region" description="Helical" evidence="2">
    <location>
        <begin position="176"/>
        <end position="197"/>
    </location>
</feature>
<dbReference type="AlphaFoldDB" id="A0A9K3D3J2"/>
<feature type="region of interest" description="Disordered" evidence="1">
    <location>
        <begin position="206"/>
        <end position="232"/>
    </location>
</feature>
<organism evidence="3 4">
    <name type="scientific">Kipferlia bialata</name>
    <dbReference type="NCBI Taxonomy" id="797122"/>
    <lineage>
        <taxon>Eukaryota</taxon>
        <taxon>Metamonada</taxon>
        <taxon>Carpediemonas-like organisms</taxon>
        <taxon>Kipferlia</taxon>
    </lineage>
</organism>
<gene>
    <name evidence="3" type="ORF">KIPB_009374</name>
</gene>
<keyword evidence="2" id="KW-1133">Transmembrane helix</keyword>
<dbReference type="Proteomes" id="UP000265618">
    <property type="component" value="Unassembled WGS sequence"/>
</dbReference>
<accession>A0A9K3D3J2</accession>
<comment type="caution">
    <text evidence="3">The sequence shown here is derived from an EMBL/GenBank/DDBJ whole genome shotgun (WGS) entry which is preliminary data.</text>
</comment>
<sequence length="260" mass="29032">MAYGRNTCPNDLECRLCVEVRVIVAICLIVALGILGNTSWKYSVCCSASLDQTMTVVQRWSYCSNEIEAEGDTSTDMPSPERMCTVYGCAVYVAPAQTSSTDDWYWLSYNPIGKRVKDSGPVDAWCESMPIGTTLDLVTLPHSDCEPYEGEYGLQTQPCAFTEGQVDLCCQTKWTLLTWMGGLIVALVGVLSARWIGKKLESGIRRRKAANDQRERDLQEQREKSARMEADYAERWSQQHTLVEEGYAQSQGEGGNVTYP</sequence>
<keyword evidence="2" id="KW-0472">Membrane</keyword>
<keyword evidence="2" id="KW-0812">Transmembrane</keyword>
<protein>
    <submittedName>
        <fullName evidence="3">Uncharacterized protein</fullName>
    </submittedName>
</protein>
<proteinExistence type="predicted"/>
<evidence type="ECO:0000256" key="2">
    <source>
        <dbReference type="SAM" id="Phobius"/>
    </source>
</evidence>
<evidence type="ECO:0000256" key="1">
    <source>
        <dbReference type="SAM" id="MobiDB-lite"/>
    </source>
</evidence>
<reference evidence="3 4" key="1">
    <citation type="journal article" date="2018" name="PLoS ONE">
        <title>The draft genome of Kipferlia bialata reveals reductive genome evolution in fornicate parasites.</title>
        <authorList>
            <person name="Tanifuji G."/>
            <person name="Takabayashi S."/>
            <person name="Kume K."/>
            <person name="Takagi M."/>
            <person name="Nakayama T."/>
            <person name="Kamikawa R."/>
            <person name="Inagaki Y."/>
            <person name="Hashimoto T."/>
        </authorList>
    </citation>
    <scope>NUCLEOTIDE SEQUENCE [LARGE SCALE GENOMIC DNA]</scope>
    <source>
        <strain evidence="3">NY0173</strain>
    </source>
</reference>
<name>A0A9K3D3J2_9EUKA</name>
<feature type="transmembrane region" description="Helical" evidence="2">
    <location>
        <begin position="20"/>
        <end position="40"/>
    </location>
</feature>
<evidence type="ECO:0000313" key="3">
    <source>
        <dbReference type="EMBL" id="GIQ87352.1"/>
    </source>
</evidence>